<proteinExistence type="predicted"/>
<accession>A0AAV7FJY4</accession>
<protein>
    <submittedName>
        <fullName evidence="1">Uncharacterized protein</fullName>
    </submittedName>
</protein>
<evidence type="ECO:0000313" key="1">
    <source>
        <dbReference type="EMBL" id="KAH0448185.1"/>
    </source>
</evidence>
<reference evidence="1 2" key="1">
    <citation type="journal article" date="2021" name="Hortic Res">
        <title>Chromosome-scale assembly of the Dendrobium chrysotoxum genome enhances the understanding of orchid evolution.</title>
        <authorList>
            <person name="Zhang Y."/>
            <person name="Zhang G.Q."/>
            <person name="Zhang D."/>
            <person name="Liu X.D."/>
            <person name="Xu X.Y."/>
            <person name="Sun W.H."/>
            <person name="Yu X."/>
            <person name="Zhu X."/>
            <person name="Wang Z.W."/>
            <person name="Zhao X."/>
            <person name="Zhong W.Y."/>
            <person name="Chen H."/>
            <person name="Yin W.L."/>
            <person name="Huang T."/>
            <person name="Niu S.C."/>
            <person name="Liu Z.J."/>
        </authorList>
    </citation>
    <scope>NUCLEOTIDE SEQUENCE [LARGE SCALE GENOMIC DNA]</scope>
    <source>
        <strain evidence="1">Lindl</strain>
    </source>
</reference>
<dbReference type="Proteomes" id="UP000775213">
    <property type="component" value="Unassembled WGS sequence"/>
</dbReference>
<comment type="caution">
    <text evidence="1">The sequence shown here is derived from an EMBL/GenBank/DDBJ whole genome shotgun (WGS) entry which is preliminary data.</text>
</comment>
<name>A0AAV7FJY4_DENCH</name>
<organism evidence="1 2">
    <name type="scientific">Dendrobium chrysotoxum</name>
    <name type="common">Orchid</name>
    <dbReference type="NCBI Taxonomy" id="161865"/>
    <lineage>
        <taxon>Eukaryota</taxon>
        <taxon>Viridiplantae</taxon>
        <taxon>Streptophyta</taxon>
        <taxon>Embryophyta</taxon>
        <taxon>Tracheophyta</taxon>
        <taxon>Spermatophyta</taxon>
        <taxon>Magnoliopsida</taxon>
        <taxon>Liliopsida</taxon>
        <taxon>Asparagales</taxon>
        <taxon>Orchidaceae</taxon>
        <taxon>Epidendroideae</taxon>
        <taxon>Malaxideae</taxon>
        <taxon>Dendrobiinae</taxon>
        <taxon>Dendrobium</taxon>
    </lineage>
</organism>
<dbReference type="EMBL" id="JAGFBR010000019">
    <property type="protein sequence ID" value="KAH0448185.1"/>
    <property type="molecule type" value="Genomic_DNA"/>
</dbReference>
<gene>
    <name evidence="1" type="ORF">IEQ34_021985</name>
</gene>
<sequence>MVHAIQRTYGGACLQMKLSYGHLAPVVFVFLLQWMDCLGLRASELSTDPSNTCMHARLKLGSTIKYRARACRAIHQAAIRAVFTSIHRLLQCHRPSPASSSFSRIREFIFPLDTRSASCLRSSGARESSEGLFKLELDKLSSSTSRSHEFDKIDSSSLLPSQARANSQVGLTRLHP</sequence>
<evidence type="ECO:0000313" key="2">
    <source>
        <dbReference type="Proteomes" id="UP000775213"/>
    </source>
</evidence>
<dbReference type="AlphaFoldDB" id="A0AAV7FJY4"/>
<keyword evidence="2" id="KW-1185">Reference proteome</keyword>